<evidence type="ECO:0000313" key="2">
    <source>
        <dbReference type="Proteomes" id="UP001056535"/>
    </source>
</evidence>
<proteinExistence type="predicted"/>
<dbReference type="Gene3D" id="3.30.530.20">
    <property type="match status" value="1"/>
</dbReference>
<dbReference type="InterPro" id="IPR023393">
    <property type="entry name" value="START-like_dom_sf"/>
</dbReference>
<dbReference type="Pfam" id="PF10604">
    <property type="entry name" value="Polyketide_cyc2"/>
    <property type="match status" value="1"/>
</dbReference>
<evidence type="ECO:0000313" key="1">
    <source>
        <dbReference type="EMBL" id="USQ77109.1"/>
    </source>
</evidence>
<keyword evidence="2" id="KW-1185">Reference proteome</keyword>
<gene>
    <name evidence="1" type="ORF">NF557_04110</name>
</gene>
<reference evidence="1" key="1">
    <citation type="submission" date="2022-06" db="EMBL/GenBank/DDBJ databases">
        <title>Ornithinimicrobium JY.X270.</title>
        <authorList>
            <person name="Huang Y."/>
        </authorList>
    </citation>
    <scope>NUCLEOTIDE SEQUENCE</scope>
    <source>
        <strain evidence="1">JY.X270</strain>
    </source>
</reference>
<dbReference type="SUPFAM" id="SSF55961">
    <property type="entry name" value="Bet v1-like"/>
    <property type="match status" value="1"/>
</dbReference>
<dbReference type="Proteomes" id="UP001056535">
    <property type="component" value="Chromosome"/>
</dbReference>
<sequence length="144" mass="15688">MGTFELTRTLPADPDRVFAVLGDLAAYGQFQPLTRIRATPGPVGVGWSFVGYTGVGPLSVVDRMVVTAWEPGVHFAIVKIGPVLDGGAEVHLTPEGAGTRVVWREEIVPRPGWLGRRLGPVTDPVMRWFMGHSLDQMAERLGER</sequence>
<protein>
    <submittedName>
        <fullName evidence="1">SRPBCC family protein</fullName>
    </submittedName>
</protein>
<dbReference type="RefSeq" id="WP_252621874.1">
    <property type="nucleotide sequence ID" value="NZ_CP099490.1"/>
</dbReference>
<organism evidence="1 2">
    <name type="scientific">Ornithinimicrobium cryptoxanthini</name>
    <dbReference type="NCBI Taxonomy" id="2934161"/>
    <lineage>
        <taxon>Bacteria</taxon>
        <taxon>Bacillati</taxon>
        <taxon>Actinomycetota</taxon>
        <taxon>Actinomycetes</taxon>
        <taxon>Micrococcales</taxon>
        <taxon>Ornithinimicrobiaceae</taxon>
        <taxon>Ornithinimicrobium</taxon>
    </lineage>
</organism>
<name>A0ABY4YK33_9MICO</name>
<dbReference type="EMBL" id="CP099490">
    <property type="protein sequence ID" value="USQ77109.1"/>
    <property type="molecule type" value="Genomic_DNA"/>
</dbReference>
<dbReference type="InterPro" id="IPR019587">
    <property type="entry name" value="Polyketide_cyclase/dehydratase"/>
</dbReference>
<accession>A0ABY4YK33</accession>